<dbReference type="HOGENOM" id="CLU_113225_2_2_9"/>
<dbReference type="AlphaFoldDB" id="M1ZLJ9"/>
<keyword evidence="3" id="KW-1185">Reference proteome</keyword>
<reference evidence="2 3" key="1">
    <citation type="submission" date="2016-11" db="EMBL/GenBank/DDBJ databases">
        <authorList>
            <person name="Manzoor S."/>
        </authorList>
    </citation>
    <scope>NUCLEOTIDE SEQUENCE [LARGE SCALE GENOMIC DNA]</scope>
    <source>
        <strain evidence="2">Clostridium ultunense strain Esp</strain>
    </source>
</reference>
<gene>
    <name evidence="2" type="ORF">CUESP1_3064</name>
</gene>
<keyword evidence="1" id="KW-0812">Transmembrane</keyword>
<dbReference type="Proteomes" id="UP000245423">
    <property type="component" value="Chromosome 1"/>
</dbReference>
<proteinExistence type="predicted"/>
<dbReference type="Pfam" id="PF09578">
    <property type="entry name" value="Spore_YabQ"/>
    <property type="match status" value="1"/>
</dbReference>
<dbReference type="NCBIfam" id="TIGR02893">
    <property type="entry name" value="spore_yabQ"/>
    <property type="match status" value="1"/>
</dbReference>
<keyword evidence="1" id="KW-1133">Transmembrane helix</keyword>
<organism evidence="2 3">
    <name type="scientific">[Clostridium] ultunense Esp</name>
    <dbReference type="NCBI Taxonomy" id="1288971"/>
    <lineage>
        <taxon>Bacteria</taxon>
        <taxon>Bacillati</taxon>
        <taxon>Bacillota</taxon>
        <taxon>Tissierellia</taxon>
        <taxon>Tissierellales</taxon>
        <taxon>Tepidimicrobiaceae</taxon>
        <taxon>Schnuerera</taxon>
    </lineage>
</organism>
<feature type="transmembrane region" description="Helical" evidence="1">
    <location>
        <begin position="41"/>
        <end position="61"/>
    </location>
</feature>
<evidence type="ECO:0000256" key="1">
    <source>
        <dbReference type="SAM" id="Phobius"/>
    </source>
</evidence>
<keyword evidence="1" id="KW-0472">Membrane</keyword>
<dbReference type="OrthoDB" id="1685240at2"/>
<feature type="transmembrane region" description="Helical" evidence="1">
    <location>
        <begin position="73"/>
        <end position="94"/>
    </location>
</feature>
<feature type="transmembrane region" description="Helical" evidence="1">
    <location>
        <begin position="7"/>
        <end position="29"/>
    </location>
</feature>
<protein>
    <submittedName>
        <fullName evidence="2">Putative Spore cortex biosynthesis protein YabQ</fullName>
    </submittedName>
</protein>
<dbReference type="EMBL" id="LT669839">
    <property type="protein sequence ID" value="SHD78392.1"/>
    <property type="molecule type" value="Genomic_DNA"/>
</dbReference>
<sequence length="158" mass="18736">METTIKIQLYIFLTSIYGGLISGLAYDIYRVNRLYFKPRKIVTILEDLLFWIGISFIFFYIINKSNWGSMRGYIFIGFFLGGFIYLKILSKILFPLWVKLFNGIITIINNILKVIKLPFRQIKSLLSPKMKRINRIRKIPREAIGEIKRYKKIISNKK</sequence>
<evidence type="ECO:0000313" key="3">
    <source>
        <dbReference type="Proteomes" id="UP000245423"/>
    </source>
</evidence>
<dbReference type="RefSeq" id="WP_005587618.1">
    <property type="nucleotide sequence ID" value="NZ_LT669839.1"/>
</dbReference>
<accession>M1ZLJ9</accession>
<name>M1ZLJ9_9FIRM</name>
<evidence type="ECO:0000313" key="2">
    <source>
        <dbReference type="EMBL" id="SHD78392.1"/>
    </source>
</evidence>
<dbReference type="InterPro" id="IPR019074">
    <property type="entry name" value="YabQ"/>
</dbReference>